<sequence>MKHTWHRIPDQSIIQFEEVTIDLTSSLCYRVTSNKRNWYNYLVYPGGIISHDMGGLKNRTVPK</sequence>
<dbReference type="EMBL" id="GEDG01032093">
    <property type="protein sequence ID" value="JAP11001.1"/>
    <property type="molecule type" value="Transcribed_RNA"/>
</dbReference>
<accession>A0A0V0GTK4</accession>
<proteinExistence type="predicted"/>
<organism evidence="1">
    <name type="scientific">Solanum chacoense</name>
    <name type="common">Chaco potato</name>
    <dbReference type="NCBI Taxonomy" id="4108"/>
    <lineage>
        <taxon>Eukaryota</taxon>
        <taxon>Viridiplantae</taxon>
        <taxon>Streptophyta</taxon>
        <taxon>Embryophyta</taxon>
        <taxon>Tracheophyta</taxon>
        <taxon>Spermatophyta</taxon>
        <taxon>Magnoliopsida</taxon>
        <taxon>eudicotyledons</taxon>
        <taxon>Gunneridae</taxon>
        <taxon>Pentapetalae</taxon>
        <taxon>asterids</taxon>
        <taxon>lamiids</taxon>
        <taxon>Solanales</taxon>
        <taxon>Solanaceae</taxon>
        <taxon>Solanoideae</taxon>
        <taxon>Solaneae</taxon>
        <taxon>Solanum</taxon>
    </lineage>
</organism>
<dbReference type="AlphaFoldDB" id="A0A0V0GTK4"/>
<protein>
    <submittedName>
        <fullName evidence="1">Putative ovule protein</fullName>
    </submittedName>
</protein>
<name>A0A0V0GTK4_SOLCH</name>
<evidence type="ECO:0000313" key="1">
    <source>
        <dbReference type="EMBL" id="JAP11001.1"/>
    </source>
</evidence>
<reference evidence="1" key="1">
    <citation type="submission" date="2015-12" db="EMBL/GenBank/DDBJ databases">
        <title>Gene expression during late stages of embryo sac development: a critical building block for successful pollen-pistil interactions.</title>
        <authorList>
            <person name="Liu Y."/>
            <person name="Joly V."/>
            <person name="Sabar M."/>
            <person name="Matton D.P."/>
        </authorList>
    </citation>
    <scope>NUCLEOTIDE SEQUENCE</scope>
</reference>